<comment type="similarity">
    <text evidence="2">Belongs to the cysteine synthase/cystathionine beta-synthase family.</text>
</comment>
<protein>
    <submittedName>
        <fullName evidence="9">Cysteine synthase family protein</fullName>
    </submittedName>
</protein>
<evidence type="ECO:0000256" key="3">
    <source>
        <dbReference type="ARBA" id="ARBA00011738"/>
    </source>
</evidence>
<keyword evidence="6" id="KW-0663">Pyridoxal phosphate</keyword>
<keyword evidence="7" id="KW-0198">Cysteine biosynthesis</keyword>
<sequence>MSRIENLTRCIGNTPLAEITFKHGDKTQKLFAKLEYFNLTGSVKDRMAFHILKEAMERGELKPGDRIAEATSGNTGIAMCALGAYLKHPVTIFMPDWMSKERRDLIASFGAEIRLVSSEEGGFLGSIKMADEMAENNENVFLPHQFDNDDNMWGQYHGLGQELISQLESLGKKVDGFVAGVGTGGVVMGVGRALREVNPEAVIHPLEPAESPTLSTGTKVGSHRIAGISDEFIPSICKLKDLNEVITVSDGDSIIMAQKLAASGLGVGISSGANFIGTVKMMQNLPDGAVATTVFSDDNKKYLSSDLMKEEPIKAEYLSPDIEILDIQIHR</sequence>
<comment type="subunit">
    <text evidence="3">Homodimer.</text>
</comment>
<dbReference type="InterPro" id="IPR001926">
    <property type="entry name" value="TrpB-like_PALP"/>
</dbReference>
<dbReference type="GO" id="GO:0019344">
    <property type="term" value="P:cysteine biosynthetic process"/>
    <property type="evidence" value="ECO:0007669"/>
    <property type="project" value="UniProtKB-KW"/>
</dbReference>
<accession>A0A921DWC1</accession>
<evidence type="ECO:0000256" key="6">
    <source>
        <dbReference type="ARBA" id="ARBA00022898"/>
    </source>
</evidence>
<evidence type="ECO:0000256" key="5">
    <source>
        <dbReference type="ARBA" id="ARBA00022679"/>
    </source>
</evidence>
<dbReference type="PANTHER" id="PTHR10314">
    <property type="entry name" value="CYSTATHIONINE BETA-SYNTHASE"/>
    <property type="match status" value="1"/>
</dbReference>
<reference evidence="9" key="1">
    <citation type="journal article" date="2021" name="PeerJ">
        <title>Extensive microbial diversity within the chicken gut microbiome revealed by metagenomics and culture.</title>
        <authorList>
            <person name="Gilroy R."/>
            <person name="Ravi A."/>
            <person name="Getino M."/>
            <person name="Pursley I."/>
            <person name="Horton D.L."/>
            <person name="Alikhan N.F."/>
            <person name="Baker D."/>
            <person name="Gharbi K."/>
            <person name="Hall N."/>
            <person name="Watson M."/>
            <person name="Adriaenssens E.M."/>
            <person name="Foster-Nyarko E."/>
            <person name="Jarju S."/>
            <person name="Secka A."/>
            <person name="Antonio M."/>
            <person name="Oren A."/>
            <person name="Chaudhuri R.R."/>
            <person name="La Ragione R."/>
            <person name="Hildebrand F."/>
            <person name="Pallen M.J."/>
        </authorList>
    </citation>
    <scope>NUCLEOTIDE SEQUENCE</scope>
    <source>
        <strain evidence="9">6019</strain>
    </source>
</reference>
<dbReference type="Gene3D" id="3.40.50.1100">
    <property type="match status" value="2"/>
</dbReference>
<dbReference type="Pfam" id="PF00291">
    <property type="entry name" value="PALP"/>
    <property type="match status" value="1"/>
</dbReference>
<reference evidence="9" key="2">
    <citation type="submission" date="2021-09" db="EMBL/GenBank/DDBJ databases">
        <authorList>
            <person name="Gilroy R."/>
        </authorList>
    </citation>
    <scope>NUCLEOTIDE SEQUENCE</scope>
    <source>
        <strain evidence="9">6019</strain>
    </source>
</reference>
<evidence type="ECO:0000256" key="4">
    <source>
        <dbReference type="ARBA" id="ARBA00022605"/>
    </source>
</evidence>
<dbReference type="Proteomes" id="UP000763505">
    <property type="component" value="Unassembled WGS sequence"/>
</dbReference>
<proteinExistence type="inferred from homology"/>
<dbReference type="SUPFAM" id="SSF53686">
    <property type="entry name" value="Tryptophan synthase beta subunit-like PLP-dependent enzymes"/>
    <property type="match status" value="1"/>
</dbReference>
<name>A0A921DWC1_9STAP</name>
<dbReference type="FunFam" id="3.40.50.1100:FF:000016">
    <property type="entry name" value="Cysteine synthase A"/>
    <property type="match status" value="1"/>
</dbReference>
<comment type="cofactor">
    <cofactor evidence="1">
        <name>pyridoxal 5'-phosphate</name>
        <dbReference type="ChEBI" id="CHEBI:597326"/>
    </cofactor>
</comment>
<evidence type="ECO:0000256" key="7">
    <source>
        <dbReference type="ARBA" id="ARBA00023192"/>
    </source>
</evidence>
<dbReference type="GO" id="GO:0016740">
    <property type="term" value="F:transferase activity"/>
    <property type="evidence" value="ECO:0007669"/>
    <property type="project" value="UniProtKB-KW"/>
</dbReference>
<dbReference type="EMBL" id="DYYI01000009">
    <property type="protein sequence ID" value="HJE18902.1"/>
    <property type="molecule type" value="Genomic_DNA"/>
</dbReference>
<dbReference type="InterPro" id="IPR036052">
    <property type="entry name" value="TrpB-like_PALP_sf"/>
</dbReference>
<dbReference type="InterPro" id="IPR050214">
    <property type="entry name" value="Cys_Synth/Cystath_Beta-Synth"/>
</dbReference>
<evidence type="ECO:0000259" key="8">
    <source>
        <dbReference type="Pfam" id="PF00291"/>
    </source>
</evidence>
<dbReference type="CDD" id="cd01561">
    <property type="entry name" value="CBS_like"/>
    <property type="match status" value="1"/>
</dbReference>
<gene>
    <name evidence="9" type="ORF">K8V35_00925</name>
</gene>
<comment type="caution">
    <text evidence="9">The sequence shown here is derived from an EMBL/GenBank/DDBJ whole genome shotgun (WGS) entry which is preliminary data.</text>
</comment>
<dbReference type="AlphaFoldDB" id="A0A921DWC1"/>
<feature type="domain" description="Tryptophan synthase beta chain-like PALP" evidence="8">
    <location>
        <begin position="8"/>
        <end position="297"/>
    </location>
</feature>
<keyword evidence="4" id="KW-0028">Amino-acid biosynthesis</keyword>
<evidence type="ECO:0000256" key="2">
    <source>
        <dbReference type="ARBA" id="ARBA00007103"/>
    </source>
</evidence>
<evidence type="ECO:0000313" key="9">
    <source>
        <dbReference type="EMBL" id="HJE18902.1"/>
    </source>
</evidence>
<organism evidence="9 10">
    <name type="scientific">Aliicoccus persicus</name>
    <dbReference type="NCBI Taxonomy" id="930138"/>
    <lineage>
        <taxon>Bacteria</taxon>
        <taxon>Bacillati</taxon>
        <taxon>Bacillota</taxon>
        <taxon>Bacilli</taxon>
        <taxon>Bacillales</taxon>
        <taxon>Staphylococcaceae</taxon>
        <taxon>Aliicoccus</taxon>
    </lineage>
</organism>
<evidence type="ECO:0000256" key="1">
    <source>
        <dbReference type="ARBA" id="ARBA00001933"/>
    </source>
</evidence>
<evidence type="ECO:0000313" key="10">
    <source>
        <dbReference type="Proteomes" id="UP000763505"/>
    </source>
</evidence>
<keyword evidence="5" id="KW-0808">Transferase</keyword>